<evidence type="ECO:0000256" key="2">
    <source>
        <dbReference type="ARBA" id="ARBA00022729"/>
    </source>
</evidence>
<proteinExistence type="inferred from homology"/>
<keyword evidence="2 3" id="KW-0732">Signal</keyword>
<dbReference type="InterPro" id="IPR001638">
    <property type="entry name" value="Solute-binding_3/MltF_N"/>
</dbReference>
<dbReference type="Gene3D" id="3.40.190.10">
    <property type="entry name" value="Periplasmic binding protein-like II"/>
    <property type="match status" value="2"/>
</dbReference>
<evidence type="ECO:0000313" key="6">
    <source>
        <dbReference type="Proteomes" id="UP000002171"/>
    </source>
</evidence>
<dbReference type="SMART" id="SM00062">
    <property type="entry name" value="PBPb"/>
    <property type="match status" value="1"/>
</dbReference>
<feature type="domain" description="Solute-binding protein family 3/N-terminal" evidence="4">
    <location>
        <begin position="37"/>
        <end position="280"/>
    </location>
</feature>
<name>A0A7U8C5A1_NEPCE</name>
<organism evidence="5 6">
    <name type="scientific">Neptuniibacter caesariensis</name>
    <dbReference type="NCBI Taxonomy" id="207954"/>
    <lineage>
        <taxon>Bacteria</taxon>
        <taxon>Pseudomonadati</taxon>
        <taxon>Pseudomonadota</taxon>
        <taxon>Gammaproteobacteria</taxon>
        <taxon>Oceanospirillales</taxon>
        <taxon>Oceanospirillaceae</taxon>
        <taxon>Neptuniibacter</taxon>
    </lineage>
</organism>
<feature type="chain" id="PRO_5030868575" evidence="3">
    <location>
        <begin position="34"/>
        <end position="281"/>
    </location>
</feature>
<comment type="similarity">
    <text evidence="1">Belongs to the bacterial solute-binding protein 3 family.</text>
</comment>
<evidence type="ECO:0000259" key="4">
    <source>
        <dbReference type="SMART" id="SM00062"/>
    </source>
</evidence>
<dbReference type="OrthoDB" id="370676at2"/>
<dbReference type="AlphaFoldDB" id="A0A7U8C5A1"/>
<dbReference type="RefSeq" id="WP_007020010.1">
    <property type="nucleotide sequence ID" value="NZ_CH724125.1"/>
</dbReference>
<keyword evidence="6" id="KW-1185">Reference proteome</keyword>
<protein>
    <submittedName>
        <fullName evidence="5">Periplasmic binding protein, putative</fullName>
    </submittedName>
</protein>
<comment type="caution">
    <text evidence="5">The sequence shown here is derived from an EMBL/GenBank/DDBJ whole genome shotgun (WGS) entry which is preliminary data.</text>
</comment>
<evidence type="ECO:0000256" key="1">
    <source>
        <dbReference type="ARBA" id="ARBA00010333"/>
    </source>
</evidence>
<gene>
    <name evidence="5" type="ORF">MED92_11719</name>
</gene>
<feature type="signal peptide" evidence="3">
    <location>
        <begin position="1"/>
        <end position="33"/>
    </location>
</feature>
<evidence type="ECO:0000313" key="5">
    <source>
        <dbReference type="EMBL" id="EAR60169.1"/>
    </source>
</evidence>
<dbReference type="Proteomes" id="UP000002171">
    <property type="component" value="Unassembled WGS sequence"/>
</dbReference>
<reference evidence="5 6" key="1">
    <citation type="submission" date="2006-02" db="EMBL/GenBank/DDBJ databases">
        <authorList>
            <person name="Pinhassi J."/>
            <person name="Pedros-Alio C."/>
            <person name="Ferriera S."/>
            <person name="Johnson J."/>
            <person name="Kravitz S."/>
            <person name="Halpern A."/>
            <person name="Remington K."/>
            <person name="Beeson K."/>
            <person name="Tran B."/>
            <person name="Rogers Y.-H."/>
            <person name="Friedman R."/>
            <person name="Venter J.C."/>
        </authorList>
    </citation>
    <scope>NUCLEOTIDE SEQUENCE [LARGE SCALE GENOMIC DNA]</scope>
    <source>
        <strain evidence="5 6">MED92</strain>
    </source>
</reference>
<accession>A0A7U8C5A1</accession>
<dbReference type="SUPFAM" id="SSF53850">
    <property type="entry name" value="Periplasmic binding protein-like II"/>
    <property type="match status" value="1"/>
</dbReference>
<evidence type="ECO:0000256" key="3">
    <source>
        <dbReference type="SAM" id="SignalP"/>
    </source>
</evidence>
<dbReference type="EMBL" id="AAOW01000022">
    <property type="protein sequence ID" value="EAR60169.1"/>
    <property type="molecule type" value="Genomic_DNA"/>
</dbReference>
<dbReference type="Pfam" id="PF00497">
    <property type="entry name" value="SBP_bac_3"/>
    <property type="match status" value="1"/>
</dbReference>
<sequence length="281" mass="32936">MSRYHSFLNQRLKQIVRFILSLFFTQLATLANADDKKLLIIAEEFAPYEFVQNGKVVGIDIDLSNRIFRKMGYEPEYKIMPWKRAWYYVQEGMADIILTTSRKTPREPYVWYPEEDMWQGDFVFFYKKGRFNPEQLSLNFAKKHGLKIGIIHGNSYHKQLWEHFPYRDGSREFMGDLSLNVVNPQLVPVETLKQNILKVADGRVDLTIATTTYGQYTAKLLGLSDQIDNSSTALYSKRYPLAFIKKSSHPDIEKIYRAFDSELRALKETGEYDKIIANWLQ</sequence>
<dbReference type="PANTHER" id="PTHR35936">
    <property type="entry name" value="MEMBRANE-BOUND LYTIC MUREIN TRANSGLYCOSYLASE F"/>
    <property type="match status" value="1"/>
</dbReference>
<dbReference type="PANTHER" id="PTHR35936:SF25">
    <property type="entry name" value="ABC TRANSPORTER SUBSTRATE-BINDING PROTEIN"/>
    <property type="match status" value="1"/>
</dbReference>